<evidence type="ECO:0000313" key="8">
    <source>
        <dbReference type="EMBL" id="CAB5012444.1"/>
    </source>
</evidence>
<reference evidence="3" key="1">
    <citation type="submission" date="2020-05" db="EMBL/GenBank/DDBJ databases">
        <authorList>
            <person name="Chiriac C."/>
            <person name="Salcher M."/>
            <person name="Ghai R."/>
            <person name="Kavagutti S V."/>
        </authorList>
    </citation>
    <scope>NUCLEOTIDE SEQUENCE</scope>
</reference>
<evidence type="ECO:0000259" key="2">
    <source>
        <dbReference type="Pfam" id="PF02517"/>
    </source>
</evidence>
<accession>A0A6J5YIV5</accession>
<evidence type="ECO:0000313" key="3">
    <source>
        <dbReference type="EMBL" id="CAB4330475.1"/>
    </source>
</evidence>
<gene>
    <name evidence="5" type="ORF">UFOPK2648_00184</name>
    <name evidence="6" type="ORF">UFOPK3037_00242</name>
    <name evidence="7" type="ORF">UFOPK3278_00420</name>
    <name evidence="3" type="ORF">UFOPK3406_00130</name>
    <name evidence="4" type="ORF">UFOPK3925_00765</name>
    <name evidence="8" type="ORF">UFOPK4097_00401</name>
    <name evidence="9" type="ORF">UFOPK4301_00084</name>
</gene>
<dbReference type="EMBL" id="CAFBIX010000009">
    <property type="protein sequence ID" value="CAB4846730.1"/>
    <property type="molecule type" value="Genomic_DNA"/>
</dbReference>
<dbReference type="GO" id="GO:0080120">
    <property type="term" value="P:CAAX-box protein maturation"/>
    <property type="evidence" value="ECO:0007669"/>
    <property type="project" value="UniProtKB-ARBA"/>
</dbReference>
<evidence type="ECO:0000313" key="5">
    <source>
        <dbReference type="EMBL" id="CAB4698495.1"/>
    </source>
</evidence>
<feature type="transmembrane region" description="Helical" evidence="1">
    <location>
        <begin position="146"/>
        <end position="168"/>
    </location>
</feature>
<dbReference type="Pfam" id="PF02517">
    <property type="entry name" value="Rce1-like"/>
    <property type="match status" value="1"/>
</dbReference>
<dbReference type="GO" id="GO:0004175">
    <property type="term" value="F:endopeptidase activity"/>
    <property type="evidence" value="ECO:0007669"/>
    <property type="project" value="UniProtKB-ARBA"/>
</dbReference>
<dbReference type="EMBL" id="CAFBQG010000005">
    <property type="protein sequence ID" value="CAB5044113.1"/>
    <property type="molecule type" value="Genomic_DNA"/>
</dbReference>
<feature type="transmembrane region" description="Helical" evidence="1">
    <location>
        <begin position="71"/>
        <end position="91"/>
    </location>
</feature>
<feature type="domain" description="CAAX prenyl protease 2/Lysostaphin resistance protein A-like" evidence="2">
    <location>
        <begin position="154"/>
        <end position="241"/>
    </location>
</feature>
<feature type="transmembrane region" description="Helical" evidence="1">
    <location>
        <begin position="40"/>
        <end position="59"/>
    </location>
</feature>
<sequence>MNPLIPSDGASGFPGAPWAFRRALARGENLRIPTWGMGDALIALLGAGALSLVLGLALMNRGIDPQNGWGLIIAFSAPWLVMAGWPILATIRKGNGPKLDFGLQAPPTHLRLGFVAGIASLILASLVALIVIRFTGPLSSTAGDAGLNQTGIVLVLFVLMAMFGAPIVEEIAFRGMLYGALTKAHINEHLVVVITALVFSLFHFEPKRFVILFAIGLIFGEVRRRTGSTSAAIVAHMVNNTPAALTILITVLNK</sequence>
<protein>
    <submittedName>
        <fullName evidence="3">Unannotated protein</fullName>
    </submittedName>
</protein>
<evidence type="ECO:0000313" key="7">
    <source>
        <dbReference type="EMBL" id="CAB4846730.1"/>
    </source>
</evidence>
<dbReference type="EMBL" id="CAEZYC010000004">
    <property type="protein sequence ID" value="CAB4698495.1"/>
    <property type="molecule type" value="Genomic_DNA"/>
</dbReference>
<evidence type="ECO:0000256" key="1">
    <source>
        <dbReference type="SAM" id="Phobius"/>
    </source>
</evidence>
<dbReference type="EMBL" id="CAFBPK010000004">
    <property type="protein sequence ID" value="CAB5012444.1"/>
    <property type="molecule type" value="Genomic_DNA"/>
</dbReference>
<dbReference type="InterPro" id="IPR003675">
    <property type="entry name" value="Rce1/LyrA-like_dom"/>
</dbReference>
<evidence type="ECO:0000313" key="9">
    <source>
        <dbReference type="EMBL" id="CAB5044113.1"/>
    </source>
</evidence>
<feature type="transmembrane region" description="Helical" evidence="1">
    <location>
        <begin position="189"/>
        <end position="219"/>
    </location>
</feature>
<feature type="transmembrane region" description="Helical" evidence="1">
    <location>
        <begin position="112"/>
        <end position="134"/>
    </location>
</feature>
<organism evidence="3">
    <name type="scientific">freshwater metagenome</name>
    <dbReference type="NCBI Taxonomy" id="449393"/>
    <lineage>
        <taxon>unclassified sequences</taxon>
        <taxon>metagenomes</taxon>
        <taxon>ecological metagenomes</taxon>
    </lineage>
</organism>
<dbReference type="EMBL" id="CAESAD010000004">
    <property type="protein sequence ID" value="CAB4338402.1"/>
    <property type="molecule type" value="Genomic_DNA"/>
</dbReference>
<evidence type="ECO:0000313" key="6">
    <source>
        <dbReference type="EMBL" id="CAB4795305.1"/>
    </source>
</evidence>
<dbReference type="AlphaFoldDB" id="A0A6J5YIV5"/>
<feature type="transmembrane region" description="Helical" evidence="1">
    <location>
        <begin position="231"/>
        <end position="252"/>
    </location>
</feature>
<dbReference type="EMBL" id="CAESAI010000002">
    <property type="protein sequence ID" value="CAB4330475.1"/>
    <property type="molecule type" value="Genomic_DNA"/>
</dbReference>
<keyword evidence="1" id="KW-0812">Transmembrane</keyword>
<keyword evidence="1" id="KW-1133">Transmembrane helix</keyword>
<keyword evidence="1" id="KW-0472">Membrane</keyword>
<name>A0A6J5YIV5_9ZZZZ</name>
<dbReference type="EMBL" id="CAFAAO010000002">
    <property type="protein sequence ID" value="CAB4795305.1"/>
    <property type="molecule type" value="Genomic_DNA"/>
</dbReference>
<dbReference type="PANTHER" id="PTHR43592:SF15">
    <property type="entry name" value="CAAX AMINO TERMINAL PROTEASE FAMILY PROTEIN"/>
    <property type="match status" value="1"/>
</dbReference>
<dbReference type="PANTHER" id="PTHR43592">
    <property type="entry name" value="CAAX AMINO TERMINAL PROTEASE"/>
    <property type="match status" value="1"/>
</dbReference>
<evidence type="ECO:0000313" key="4">
    <source>
        <dbReference type="EMBL" id="CAB4338402.1"/>
    </source>
</evidence>
<proteinExistence type="predicted"/>